<gene>
    <name evidence="1" type="ORF">A3I30_00355</name>
</gene>
<sequence length="72" mass="8460">MNSITIPQKLAKEGDLVVIPRKEYEALLELRRVKEFIPTRVQKRALMQAERNFKQKKALSYNELVKKLGFTN</sequence>
<name>A0A1F5CAJ5_9BACT</name>
<dbReference type="EMBL" id="MEYV01000017">
    <property type="protein sequence ID" value="OGD39847.1"/>
    <property type="molecule type" value="Genomic_DNA"/>
</dbReference>
<accession>A0A1F5CAJ5</accession>
<reference evidence="1 2" key="1">
    <citation type="journal article" date="2016" name="Nat. Commun.">
        <title>Thousands of microbial genomes shed light on interconnected biogeochemical processes in an aquifer system.</title>
        <authorList>
            <person name="Anantharaman K."/>
            <person name="Brown C.T."/>
            <person name="Hug L.A."/>
            <person name="Sharon I."/>
            <person name="Castelle C.J."/>
            <person name="Probst A.J."/>
            <person name="Thomas B.C."/>
            <person name="Singh A."/>
            <person name="Wilkins M.J."/>
            <person name="Karaoz U."/>
            <person name="Brodie E.L."/>
            <person name="Williams K.H."/>
            <person name="Hubbard S.S."/>
            <person name="Banfield J.F."/>
        </authorList>
    </citation>
    <scope>NUCLEOTIDE SEQUENCE [LARGE SCALE GENOMIC DNA]</scope>
</reference>
<organism evidence="1 2">
    <name type="scientific">Candidatus Azambacteria bacterium RIFCSPLOWO2_02_FULL_44_14</name>
    <dbReference type="NCBI Taxonomy" id="1797306"/>
    <lineage>
        <taxon>Bacteria</taxon>
        <taxon>Candidatus Azamiibacteriota</taxon>
    </lineage>
</organism>
<evidence type="ECO:0000313" key="2">
    <source>
        <dbReference type="Proteomes" id="UP000177197"/>
    </source>
</evidence>
<proteinExistence type="predicted"/>
<dbReference type="Proteomes" id="UP000177197">
    <property type="component" value="Unassembled WGS sequence"/>
</dbReference>
<comment type="caution">
    <text evidence="1">The sequence shown here is derived from an EMBL/GenBank/DDBJ whole genome shotgun (WGS) entry which is preliminary data.</text>
</comment>
<evidence type="ECO:0000313" key="1">
    <source>
        <dbReference type="EMBL" id="OGD39847.1"/>
    </source>
</evidence>
<dbReference type="AlphaFoldDB" id="A0A1F5CAJ5"/>
<protein>
    <submittedName>
        <fullName evidence="1">Uncharacterized protein</fullName>
    </submittedName>
</protein>